<evidence type="ECO:0000256" key="1">
    <source>
        <dbReference type="SAM" id="MobiDB-lite"/>
    </source>
</evidence>
<keyword evidence="3" id="KW-1185">Reference proteome</keyword>
<feature type="region of interest" description="Disordered" evidence="1">
    <location>
        <begin position="180"/>
        <end position="201"/>
    </location>
</feature>
<accession>A0AAE0KD32</accession>
<feature type="region of interest" description="Disordered" evidence="1">
    <location>
        <begin position="466"/>
        <end position="489"/>
    </location>
</feature>
<organism evidence="2 3">
    <name type="scientific">Lasiosphaeria ovina</name>
    <dbReference type="NCBI Taxonomy" id="92902"/>
    <lineage>
        <taxon>Eukaryota</taxon>
        <taxon>Fungi</taxon>
        <taxon>Dikarya</taxon>
        <taxon>Ascomycota</taxon>
        <taxon>Pezizomycotina</taxon>
        <taxon>Sordariomycetes</taxon>
        <taxon>Sordariomycetidae</taxon>
        <taxon>Sordariales</taxon>
        <taxon>Lasiosphaeriaceae</taxon>
        <taxon>Lasiosphaeria</taxon>
    </lineage>
</organism>
<comment type="caution">
    <text evidence="2">The sequence shown here is derived from an EMBL/GenBank/DDBJ whole genome shotgun (WGS) entry which is preliminary data.</text>
</comment>
<protein>
    <submittedName>
        <fullName evidence="2">Uncharacterized protein</fullName>
    </submittedName>
</protein>
<feature type="region of interest" description="Disordered" evidence="1">
    <location>
        <begin position="305"/>
        <end position="368"/>
    </location>
</feature>
<gene>
    <name evidence="2" type="ORF">B0T24DRAFT_624399</name>
</gene>
<feature type="compositionally biased region" description="Polar residues" evidence="1">
    <location>
        <begin position="421"/>
        <end position="447"/>
    </location>
</feature>
<proteinExistence type="predicted"/>
<evidence type="ECO:0000313" key="2">
    <source>
        <dbReference type="EMBL" id="KAK3373741.1"/>
    </source>
</evidence>
<feature type="compositionally biased region" description="Basic and acidic residues" evidence="1">
    <location>
        <begin position="1"/>
        <end position="14"/>
    </location>
</feature>
<feature type="compositionally biased region" description="Polar residues" evidence="1">
    <location>
        <begin position="116"/>
        <end position="127"/>
    </location>
</feature>
<dbReference type="Proteomes" id="UP001287356">
    <property type="component" value="Unassembled WGS sequence"/>
</dbReference>
<sequence>MSCFVKAREKDQQRHQKLMTSADPVGNSRAPQHQRSKAKRRQNPRQTLDQMSPGQRGSQTHHYAGTANLAQNQLIQSHRDANNRETSPGSVEPISSGSSRTSSESFIPTNYRDSDNAPQVASDNDSVPSHMPQPSPGQGDGGKYGGMSLNRQAKYRDEALVLGDDDHATEDTQSMNYCGVIGSETDRGPISRPQRSRGYSFEKGADETLSLQSVGNGPEADWHPTLASTTADRYFLASQAFELRPGGSEDLVGRLYPTASVQPKSPSSPAPTTVSGLDFGFSHLTPSTSANSVVWVGNGPMPKASGDLLSPTGAVGVEKNKGSASSDHATTAPTESPEPARRNSTQLADRTKDRTKANGTVPGTYTPVLSSPRVILDTREHEPKFLVPFFGTGGGTESALGATTQTDVDQVVAKPLLGPRSVSTQSLTPATGRSTPMSVSSSCNVSGIQGASETATDAARIAAARALANRPHDRANKLKRARSGLPGEK</sequence>
<reference evidence="2" key="1">
    <citation type="journal article" date="2023" name="Mol. Phylogenet. Evol.">
        <title>Genome-scale phylogeny and comparative genomics of the fungal order Sordariales.</title>
        <authorList>
            <person name="Hensen N."/>
            <person name="Bonometti L."/>
            <person name="Westerberg I."/>
            <person name="Brannstrom I.O."/>
            <person name="Guillou S."/>
            <person name="Cros-Aarteil S."/>
            <person name="Calhoun S."/>
            <person name="Haridas S."/>
            <person name="Kuo A."/>
            <person name="Mondo S."/>
            <person name="Pangilinan J."/>
            <person name="Riley R."/>
            <person name="LaButti K."/>
            <person name="Andreopoulos B."/>
            <person name="Lipzen A."/>
            <person name="Chen C."/>
            <person name="Yan M."/>
            <person name="Daum C."/>
            <person name="Ng V."/>
            <person name="Clum A."/>
            <person name="Steindorff A."/>
            <person name="Ohm R.A."/>
            <person name="Martin F."/>
            <person name="Silar P."/>
            <person name="Natvig D.O."/>
            <person name="Lalanne C."/>
            <person name="Gautier V."/>
            <person name="Ament-Velasquez S.L."/>
            <person name="Kruys A."/>
            <person name="Hutchinson M.I."/>
            <person name="Powell A.J."/>
            <person name="Barry K."/>
            <person name="Miller A.N."/>
            <person name="Grigoriev I.V."/>
            <person name="Debuchy R."/>
            <person name="Gladieux P."/>
            <person name="Hiltunen Thoren M."/>
            <person name="Johannesson H."/>
        </authorList>
    </citation>
    <scope>NUCLEOTIDE SEQUENCE</scope>
    <source>
        <strain evidence="2">CBS 958.72</strain>
    </source>
</reference>
<feature type="compositionally biased region" description="Basic residues" evidence="1">
    <location>
        <begin position="32"/>
        <end position="43"/>
    </location>
</feature>
<feature type="region of interest" description="Disordered" evidence="1">
    <location>
        <begin position="420"/>
        <end position="447"/>
    </location>
</feature>
<feature type="compositionally biased region" description="Polar residues" evidence="1">
    <location>
        <begin position="322"/>
        <end position="334"/>
    </location>
</feature>
<feature type="compositionally biased region" description="Polar residues" evidence="1">
    <location>
        <begin position="44"/>
        <end position="61"/>
    </location>
</feature>
<dbReference type="AlphaFoldDB" id="A0AAE0KD32"/>
<name>A0AAE0KD32_9PEZI</name>
<feature type="compositionally biased region" description="Low complexity" evidence="1">
    <location>
        <begin position="95"/>
        <end position="105"/>
    </location>
</feature>
<feature type="region of interest" description="Disordered" evidence="1">
    <location>
        <begin position="1"/>
        <end position="151"/>
    </location>
</feature>
<evidence type="ECO:0000313" key="3">
    <source>
        <dbReference type="Proteomes" id="UP001287356"/>
    </source>
</evidence>
<feature type="compositionally biased region" description="Polar residues" evidence="1">
    <location>
        <begin position="357"/>
        <end position="368"/>
    </location>
</feature>
<dbReference type="EMBL" id="JAULSN010000004">
    <property type="protein sequence ID" value="KAK3373741.1"/>
    <property type="molecule type" value="Genomic_DNA"/>
</dbReference>
<reference evidence="2" key="2">
    <citation type="submission" date="2023-06" db="EMBL/GenBank/DDBJ databases">
        <authorList>
            <consortium name="Lawrence Berkeley National Laboratory"/>
            <person name="Haridas S."/>
            <person name="Hensen N."/>
            <person name="Bonometti L."/>
            <person name="Westerberg I."/>
            <person name="Brannstrom I.O."/>
            <person name="Guillou S."/>
            <person name="Cros-Aarteil S."/>
            <person name="Calhoun S."/>
            <person name="Kuo A."/>
            <person name="Mondo S."/>
            <person name="Pangilinan J."/>
            <person name="Riley R."/>
            <person name="Labutti K."/>
            <person name="Andreopoulos B."/>
            <person name="Lipzen A."/>
            <person name="Chen C."/>
            <person name="Yanf M."/>
            <person name="Daum C."/>
            <person name="Ng V."/>
            <person name="Clum A."/>
            <person name="Steindorff A."/>
            <person name="Ohm R."/>
            <person name="Martin F."/>
            <person name="Silar P."/>
            <person name="Natvig D."/>
            <person name="Lalanne C."/>
            <person name="Gautier V."/>
            <person name="Ament-Velasquez S.L."/>
            <person name="Kruys A."/>
            <person name="Hutchinson M.I."/>
            <person name="Powell A.J."/>
            <person name="Barry K."/>
            <person name="Miller A.N."/>
            <person name="Grigoriev I.V."/>
            <person name="Debuchy R."/>
            <person name="Gladieux P."/>
            <person name="Thoren M.H."/>
            <person name="Johannesson H."/>
        </authorList>
    </citation>
    <scope>NUCLEOTIDE SEQUENCE</scope>
    <source>
        <strain evidence="2">CBS 958.72</strain>
    </source>
</reference>